<evidence type="ECO:0000259" key="2">
    <source>
        <dbReference type="Pfam" id="PF25341"/>
    </source>
</evidence>
<organism evidence="5">
    <name type="scientific">Schistosoma curassoni</name>
    <dbReference type="NCBI Taxonomy" id="6186"/>
    <lineage>
        <taxon>Eukaryota</taxon>
        <taxon>Metazoa</taxon>
        <taxon>Spiralia</taxon>
        <taxon>Lophotrochozoa</taxon>
        <taxon>Platyhelminthes</taxon>
        <taxon>Trematoda</taxon>
        <taxon>Digenea</taxon>
        <taxon>Strigeidida</taxon>
        <taxon>Schistosomatoidea</taxon>
        <taxon>Schistosomatidae</taxon>
        <taxon>Schistosoma</taxon>
    </lineage>
</organism>
<dbReference type="GO" id="GO:0098793">
    <property type="term" value="C:presynapse"/>
    <property type="evidence" value="ECO:0007669"/>
    <property type="project" value="GOC"/>
</dbReference>
<feature type="domain" description="CAPS C2" evidence="2">
    <location>
        <begin position="2"/>
        <end position="101"/>
    </location>
</feature>
<dbReference type="AlphaFoldDB" id="A0A183KQM4"/>
<dbReference type="GO" id="GO:0016079">
    <property type="term" value="P:synaptic vesicle exocytosis"/>
    <property type="evidence" value="ECO:0007669"/>
    <property type="project" value="InterPro"/>
</dbReference>
<dbReference type="GO" id="GO:1990504">
    <property type="term" value="P:dense core granule exocytosis"/>
    <property type="evidence" value="ECO:0007669"/>
    <property type="project" value="InterPro"/>
</dbReference>
<evidence type="ECO:0000313" key="3">
    <source>
        <dbReference type="EMBL" id="VDP63390.1"/>
    </source>
</evidence>
<dbReference type="Gene3D" id="2.30.29.30">
    <property type="entry name" value="Pleckstrin-homology domain (PH domain)/Phosphotyrosine-binding domain (PTB)"/>
    <property type="match status" value="1"/>
</dbReference>
<reference evidence="3 4" key="2">
    <citation type="submission" date="2018-11" db="EMBL/GenBank/DDBJ databases">
        <authorList>
            <consortium name="Pathogen Informatics"/>
        </authorList>
    </citation>
    <scope>NUCLEOTIDE SEQUENCE [LARGE SCALE GENOMIC DNA]</scope>
    <source>
        <strain evidence="3">Dakar</strain>
        <strain evidence="4">Dakar, Senegal</strain>
    </source>
</reference>
<dbReference type="GO" id="GO:0046872">
    <property type="term" value="F:metal ion binding"/>
    <property type="evidence" value="ECO:0007669"/>
    <property type="project" value="UniProtKB-KW"/>
</dbReference>
<dbReference type="PANTHER" id="PTHR12166">
    <property type="entry name" value="CALCIUM-DEPENDENT SECRETION ACTIVATOR"/>
    <property type="match status" value="1"/>
</dbReference>
<accession>A0A183KQM4</accession>
<dbReference type="STRING" id="6186.A0A183KQM4"/>
<dbReference type="InterPro" id="IPR033227">
    <property type="entry name" value="CAPS"/>
</dbReference>
<sequence length="140" mass="15919">MVYCTMEVEGGARLQTDLAEAGKPVWGTQGDFSTNQPLPTVKVKLYAETSGLLSLDSGKELGRVILNPTCTGNRQPEWYKLQTSKNVPDDLQLQLTLRMEKPNNLKHCGYLYALGRTAFRKWIRRYICLIQVCCFCYIHV</sequence>
<dbReference type="Proteomes" id="UP000279833">
    <property type="component" value="Unassembled WGS sequence"/>
</dbReference>
<dbReference type="PANTHER" id="PTHR12166:SF8">
    <property type="entry name" value="CALCIUM-DEPENDENT SECRETION ACTIVATOR"/>
    <property type="match status" value="1"/>
</dbReference>
<dbReference type="WBParaSite" id="SCUD_0001736201-mRNA-1">
    <property type="protein sequence ID" value="SCUD_0001736201-mRNA-1"/>
    <property type="gene ID" value="SCUD_0001736201"/>
</dbReference>
<dbReference type="Pfam" id="PF25341">
    <property type="entry name" value="C2_CAPS"/>
    <property type="match status" value="1"/>
</dbReference>
<gene>
    <name evidence="3" type="ORF">SCUD_LOCUS17359</name>
</gene>
<dbReference type="SUPFAM" id="SSF50729">
    <property type="entry name" value="PH domain-like"/>
    <property type="match status" value="1"/>
</dbReference>
<dbReference type="InterPro" id="IPR057457">
    <property type="entry name" value="CAPS_C2"/>
</dbReference>
<reference evidence="5" key="1">
    <citation type="submission" date="2016-06" db="UniProtKB">
        <authorList>
            <consortium name="WormBaseParasite"/>
        </authorList>
    </citation>
    <scope>IDENTIFICATION</scope>
</reference>
<dbReference type="InterPro" id="IPR011993">
    <property type="entry name" value="PH-like_dom_sf"/>
</dbReference>
<evidence type="ECO:0000313" key="4">
    <source>
        <dbReference type="Proteomes" id="UP000279833"/>
    </source>
</evidence>
<evidence type="ECO:0000256" key="1">
    <source>
        <dbReference type="ARBA" id="ARBA00022723"/>
    </source>
</evidence>
<dbReference type="EMBL" id="UZAK01039699">
    <property type="protein sequence ID" value="VDP63390.1"/>
    <property type="molecule type" value="Genomic_DNA"/>
</dbReference>
<keyword evidence="4" id="KW-1185">Reference proteome</keyword>
<protein>
    <submittedName>
        <fullName evidence="5">CB1 cannabinoid receptor-interacting protein 1</fullName>
    </submittedName>
</protein>
<evidence type="ECO:0000313" key="5">
    <source>
        <dbReference type="WBParaSite" id="SCUD_0001736201-mRNA-1"/>
    </source>
</evidence>
<name>A0A183KQM4_9TREM</name>
<proteinExistence type="predicted"/>
<keyword evidence="1" id="KW-0479">Metal-binding</keyword>